<proteinExistence type="predicted"/>
<reference evidence="2" key="1">
    <citation type="submission" date="2018-08" db="EMBL/GenBank/DDBJ databases">
        <authorList>
            <person name="Liu Z.-W."/>
            <person name="Du Z.-J."/>
        </authorList>
    </citation>
    <scope>NUCLEOTIDE SEQUENCE [LARGE SCALE GENOMIC DNA]</scope>
    <source>
        <strain evidence="2">H4X</strain>
    </source>
</reference>
<accession>A0A3D8LAJ9</accession>
<evidence type="ECO:0000313" key="2">
    <source>
        <dbReference type="Proteomes" id="UP000256708"/>
    </source>
</evidence>
<evidence type="ECO:0000313" key="1">
    <source>
        <dbReference type="EMBL" id="RDV14410.1"/>
    </source>
</evidence>
<protein>
    <recommendedName>
        <fullName evidence="3">Lipoprotein</fullName>
    </recommendedName>
</protein>
<evidence type="ECO:0008006" key="3">
    <source>
        <dbReference type="Google" id="ProtNLM"/>
    </source>
</evidence>
<dbReference type="RefSeq" id="WP_115566366.1">
    <property type="nucleotide sequence ID" value="NZ_QRGR01000015.1"/>
</dbReference>
<comment type="caution">
    <text evidence="1">The sequence shown here is derived from an EMBL/GenBank/DDBJ whole genome shotgun (WGS) entry which is preliminary data.</text>
</comment>
<dbReference type="PROSITE" id="PS51257">
    <property type="entry name" value="PROKAR_LIPOPROTEIN"/>
    <property type="match status" value="1"/>
</dbReference>
<dbReference type="EMBL" id="QRGR01000015">
    <property type="protein sequence ID" value="RDV14410.1"/>
    <property type="molecule type" value="Genomic_DNA"/>
</dbReference>
<organism evidence="1 2">
    <name type="scientific">Pontibacter diazotrophicus</name>
    <dbReference type="NCBI Taxonomy" id="1400979"/>
    <lineage>
        <taxon>Bacteria</taxon>
        <taxon>Pseudomonadati</taxon>
        <taxon>Bacteroidota</taxon>
        <taxon>Cytophagia</taxon>
        <taxon>Cytophagales</taxon>
        <taxon>Hymenobacteraceae</taxon>
        <taxon>Pontibacter</taxon>
    </lineage>
</organism>
<sequence>MKQHYRYNYILYLLVMSFAFSCKQKETQPDLDAIETAMGKEEAPAAVDSSIQTAAEEANEALIRECTTYLEEWEKLNATKAAFYTTVVLPKALANPELPEQNRVFLLALETYLNQSVEEARAVPTTEQLLFPIFKLEEKELGIFGFPAYDHTNESFIDISAENKILTSSRLTATIDSTAIDKVVFHTELADSLFRNTDQTFTAFTTGRKVQTKVVNFGSYAGECLEYYNYLIDSQPFKATDKVLFGSRYNLDLTYKHYPAIDAQLQRQVKKECEDCPNSREQEKTFAALKGVDDIYFTYADTFPLNNELETPLRGLVMKMGSKIVYLWYAEVDLFGCSCL</sequence>
<dbReference type="Proteomes" id="UP000256708">
    <property type="component" value="Unassembled WGS sequence"/>
</dbReference>
<keyword evidence="2" id="KW-1185">Reference proteome</keyword>
<name>A0A3D8LAJ9_9BACT</name>
<dbReference type="AlphaFoldDB" id="A0A3D8LAJ9"/>
<dbReference type="OrthoDB" id="847437at2"/>
<gene>
    <name evidence="1" type="ORF">DXT99_14920</name>
</gene>